<gene>
    <name evidence="1" type="ORF">AMECASPLE_028515</name>
</gene>
<organism evidence="1 2">
    <name type="scientific">Ameca splendens</name>
    <dbReference type="NCBI Taxonomy" id="208324"/>
    <lineage>
        <taxon>Eukaryota</taxon>
        <taxon>Metazoa</taxon>
        <taxon>Chordata</taxon>
        <taxon>Craniata</taxon>
        <taxon>Vertebrata</taxon>
        <taxon>Euteleostomi</taxon>
        <taxon>Actinopterygii</taxon>
        <taxon>Neopterygii</taxon>
        <taxon>Teleostei</taxon>
        <taxon>Neoteleostei</taxon>
        <taxon>Acanthomorphata</taxon>
        <taxon>Ovalentaria</taxon>
        <taxon>Atherinomorphae</taxon>
        <taxon>Cyprinodontiformes</taxon>
        <taxon>Goodeidae</taxon>
        <taxon>Ameca</taxon>
    </lineage>
</organism>
<dbReference type="Proteomes" id="UP001469553">
    <property type="component" value="Unassembled WGS sequence"/>
</dbReference>
<reference evidence="1 2" key="1">
    <citation type="submission" date="2021-06" db="EMBL/GenBank/DDBJ databases">
        <authorList>
            <person name="Palmer J.M."/>
        </authorList>
    </citation>
    <scope>NUCLEOTIDE SEQUENCE [LARGE SCALE GENOMIC DNA]</scope>
    <source>
        <strain evidence="1 2">AS_MEX2019</strain>
        <tissue evidence="1">Muscle</tissue>
    </source>
</reference>
<evidence type="ECO:0000313" key="1">
    <source>
        <dbReference type="EMBL" id="MEQ2304576.1"/>
    </source>
</evidence>
<evidence type="ECO:0000313" key="2">
    <source>
        <dbReference type="Proteomes" id="UP001469553"/>
    </source>
</evidence>
<name>A0ABV0ZGC9_9TELE</name>
<comment type="caution">
    <text evidence="1">The sequence shown here is derived from an EMBL/GenBank/DDBJ whole genome shotgun (WGS) entry which is preliminary data.</text>
</comment>
<sequence>MLKRRVSHNQPHNIQRLEVLRADLIHQRSLATTDLLSHKTTVTSAWVMDESNFESPVSASTREGVTARLRRSSKYFFHHPIMASGRGQQLPHPEALRRGEALLPSSTVCEDRFEANL</sequence>
<proteinExistence type="predicted"/>
<protein>
    <submittedName>
        <fullName evidence="1">Uncharacterized protein</fullName>
    </submittedName>
</protein>
<dbReference type="EMBL" id="JAHRIP010059576">
    <property type="protein sequence ID" value="MEQ2304576.1"/>
    <property type="molecule type" value="Genomic_DNA"/>
</dbReference>
<accession>A0ABV0ZGC9</accession>
<keyword evidence="2" id="KW-1185">Reference proteome</keyword>